<evidence type="ECO:0000256" key="8">
    <source>
        <dbReference type="HAMAP-Rule" id="MF_01161"/>
    </source>
</evidence>
<reference evidence="11" key="1">
    <citation type="journal article" date="2019" name="Int. J. Syst. Evol. Microbiol.">
        <title>The Global Catalogue of Microorganisms (GCM) 10K type strain sequencing project: providing services to taxonomists for standard genome sequencing and annotation.</title>
        <authorList>
            <consortium name="The Broad Institute Genomics Platform"/>
            <consortium name="The Broad Institute Genome Sequencing Center for Infectious Disease"/>
            <person name="Wu L."/>
            <person name="Ma J."/>
        </authorList>
    </citation>
    <scope>NUCLEOTIDE SEQUENCE [LARGE SCALE GENOMIC DNA]</scope>
    <source>
        <strain evidence="11">R28</strain>
    </source>
</reference>
<evidence type="ECO:0000313" key="10">
    <source>
        <dbReference type="EMBL" id="MFD2045558.1"/>
    </source>
</evidence>
<dbReference type="Pfam" id="PF11734">
    <property type="entry name" value="TilS_C"/>
    <property type="match status" value="1"/>
</dbReference>
<comment type="function">
    <text evidence="8">Ligates lysine onto the cytidine present at position 34 of the AUA codon-specific tRNA(Ile) that contains the anticodon CAU, in an ATP-dependent manner. Cytidine is converted to lysidine, thus changing the amino acid specificity of the tRNA from methionine to isoleucine.</text>
</comment>
<organism evidence="10 11">
    <name type="scientific">Ornithinibacillus salinisoli</name>
    <dbReference type="NCBI Taxonomy" id="1848459"/>
    <lineage>
        <taxon>Bacteria</taxon>
        <taxon>Bacillati</taxon>
        <taxon>Bacillota</taxon>
        <taxon>Bacilli</taxon>
        <taxon>Bacillales</taxon>
        <taxon>Bacillaceae</taxon>
        <taxon>Ornithinibacillus</taxon>
    </lineage>
</organism>
<dbReference type="SUPFAM" id="SSF56037">
    <property type="entry name" value="PheT/TilS domain"/>
    <property type="match status" value="1"/>
</dbReference>
<evidence type="ECO:0000256" key="6">
    <source>
        <dbReference type="ARBA" id="ARBA00022840"/>
    </source>
</evidence>
<keyword evidence="6 8" id="KW-0067">ATP-binding</keyword>
<feature type="binding site" evidence="8">
    <location>
        <begin position="26"/>
        <end position="31"/>
    </location>
    <ligand>
        <name>ATP</name>
        <dbReference type="ChEBI" id="CHEBI:30616"/>
    </ligand>
</feature>
<dbReference type="InterPro" id="IPR012094">
    <property type="entry name" value="tRNA_Ile_lys_synt"/>
</dbReference>
<protein>
    <recommendedName>
        <fullName evidence="8">tRNA(Ile)-lysidine synthase</fullName>
        <ecNumber evidence="8">6.3.4.19</ecNumber>
    </recommendedName>
    <alternativeName>
        <fullName evidence="8">tRNA(Ile)-2-lysyl-cytidine synthase</fullName>
    </alternativeName>
    <alternativeName>
        <fullName evidence="8">tRNA(Ile)-lysidine synthetase</fullName>
    </alternativeName>
</protein>
<dbReference type="PANTHER" id="PTHR43033:SF1">
    <property type="entry name" value="TRNA(ILE)-LYSIDINE SYNTHASE-RELATED"/>
    <property type="match status" value="1"/>
</dbReference>
<gene>
    <name evidence="8 10" type="primary">tilS</name>
    <name evidence="10" type="ORF">ACFSJF_14865</name>
</gene>
<evidence type="ECO:0000256" key="5">
    <source>
        <dbReference type="ARBA" id="ARBA00022741"/>
    </source>
</evidence>
<evidence type="ECO:0000259" key="9">
    <source>
        <dbReference type="SMART" id="SM00977"/>
    </source>
</evidence>
<dbReference type="PANTHER" id="PTHR43033">
    <property type="entry name" value="TRNA(ILE)-LYSIDINE SYNTHASE-RELATED"/>
    <property type="match status" value="1"/>
</dbReference>
<dbReference type="NCBIfam" id="TIGR02432">
    <property type="entry name" value="lysidine_TilS_N"/>
    <property type="match status" value="1"/>
</dbReference>
<comment type="catalytic activity">
    <reaction evidence="7 8">
        <text>cytidine(34) in tRNA(Ile2) + L-lysine + ATP = lysidine(34) in tRNA(Ile2) + AMP + diphosphate + H(+)</text>
        <dbReference type="Rhea" id="RHEA:43744"/>
        <dbReference type="Rhea" id="RHEA-COMP:10625"/>
        <dbReference type="Rhea" id="RHEA-COMP:10670"/>
        <dbReference type="ChEBI" id="CHEBI:15378"/>
        <dbReference type="ChEBI" id="CHEBI:30616"/>
        <dbReference type="ChEBI" id="CHEBI:32551"/>
        <dbReference type="ChEBI" id="CHEBI:33019"/>
        <dbReference type="ChEBI" id="CHEBI:82748"/>
        <dbReference type="ChEBI" id="CHEBI:83665"/>
        <dbReference type="ChEBI" id="CHEBI:456215"/>
        <dbReference type="EC" id="6.3.4.19"/>
    </reaction>
</comment>
<dbReference type="EMBL" id="JBHUHQ010000020">
    <property type="protein sequence ID" value="MFD2045558.1"/>
    <property type="molecule type" value="Genomic_DNA"/>
</dbReference>
<keyword evidence="5 8" id="KW-0547">Nucleotide-binding</keyword>
<evidence type="ECO:0000256" key="2">
    <source>
        <dbReference type="ARBA" id="ARBA00022490"/>
    </source>
</evidence>
<keyword evidence="4 8" id="KW-0819">tRNA processing</keyword>
<accession>A0ABW4W1N6</accession>
<dbReference type="CDD" id="cd01992">
    <property type="entry name" value="TilS_N"/>
    <property type="match status" value="1"/>
</dbReference>
<comment type="domain">
    <text evidence="8">The N-terminal region contains the highly conserved SGGXDS motif, predicted to be a P-loop motif involved in ATP binding.</text>
</comment>
<dbReference type="RefSeq" id="WP_377558203.1">
    <property type="nucleotide sequence ID" value="NZ_JBHUHQ010000020.1"/>
</dbReference>
<dbReference type="GO" id="GO:0032267">
    <property type="term" value="F:tRNA(Ile)-lysidine synthase activity"/>
    <property type="evidence" value="ECO:0007669"/>
    <property type="project" value="UniProtKB-EC"/>
</dbReference>
<dbReference type="EC" id="6.3.4.19" evidence="8"/>
<dbReference type="Pfam" id="PF01171">
    <property type="entry name" value="ATP_bind_3"/>
    <property type="match status" value="1"/>
</dbReference>
<comment type="caution">
    <text evidence="10">The sequence shown here is derived from an EMBL/GenBank/DDBJ whole genome shotgun (WGS) entry which is preliminary data.</text>
</comment>
<keyword evidence="11" id="KW-1185">Reference proteome</keyword>
<dbReference type="Proteomes" id="UP001597383">
    <property type="component" value="Unassembled WGS sequence"/>
</dbReference>
<comment type="subcellular location">
    <subcellularLocation>
        <location evidence="1 8">Cytoplasm</location>
    </subcellularLocation>
</comment>
<dbReference type="SMART" id="SM00977">
    <property type="entry name" value="TilS_C"/>
    <property type="match status" value="1"/>
</dbReference>
<comment type="similarity">
    <text evidence="8">Belongs to the tRNA(Ile)-lysidine synthase family.</text>
</comment>
<dbReference type="Gene3D" id="3.30.465.60">
    <property type="match status" value="1"/>
</dbReference>
<dbReference type="Pfam" id="PF09179">
    <property type="entry name" value="TilS"/>
    <property type="match status" value="1"/>
</dbReference>
<sequence length="463" mass="53789">MKDEVSAFIKRHALLKKHTTVLVGVSGGPDSMALLHYLYSIQSEWDLHLIALSVDHQLRGEESKEDVQYVAEVCQQWNIEHVSTSVDVPTYKKEKQIGTQLAARIRRYAFFEEQMEQHHADYLALGHHGDDQVETMLMRFARSANSSSFKGIPLKREFGSGELIRPLLGTTKDAIQRYCKENHIIPRLDPSNEETDYTRNYYRKFVLPILKEKNNNIHTTIQHLSETLDEDENYLTNQAKKVFERVVHFLEGNKGATLEIEAFKSQPTALQRRIYHLILNYLYDELPDNLSYVHEEQFFALIKKDQGNVQIDFPRQLYVEKSYHTLRFSFEKSNPQDLSFHHLLDIPGEVILPNGSRISATYIENLEVTSIDVNTYVCSAEKVVLPLHIRTRKNGDRMKWKGLMGSKKIKDIFIDAKIPLKNRDNWPIITDNNGEILWLVGLKKGHPKICKENTSFIQLHYQR</sequence>
<dbReference type="SUPFAM" id="SSF82829">
    <property type="entry name" value="MesJ substrate recognition domain-like"/>
    <property type="match status" value="1"/>
</dbReference>
<dbReference type="InterPro" id="IPR012796">
    <property type="entry name" value="Lysidine-tRNA-synth_C"/>
</dbReference>
<proteinExistence type="inferred from homology"/>
<evidence type="ECO:0000256" key="7">
    <source>
        <dbReference type="ARBA" id="ARBA00048539"/>
    </source>
</evidence>
<dbReference type="InterPro" id="IPR012795">
    <property type="entry name" value="tRNA_Ile_lys_synt_N"/>
</dbReference>
<evidence type="ECO:0000256" key="4">
    <source>
        <dbReference type="ARBA" id="ARBA00022694"/>
    </source>
</evidence>
<dbReference type="InterPro" id="IPR011063">
    <property type="entry name" value="TilS/TtcA_N"/>
</dbReference>
<name>A0ABW4W1N6_9BACI</name>
<evidence type="ECO:0000256" key="1">
    <source>
        <dbReference type="ARBA" id="ARBA00004496"/>
    </source>
</evidence>
<evidence type="ECO:0000313" key="11">
    <source>
        <dbReference type="Proteomes" id="UP001597383"/>
    </source>
</evidence>
<dbReference type="InterPro" id="IPR015262">
    <property type="entry name" value="tRNA_Ile_lys_synt_subst-bd"/>
</dbReference>
<dbReference type="HAMAP" id="MF_01161">
    <property type="entry name" value="tRNA_Ile_lys_synt"/>
    <property type="match status" value="1"/>
</dbReference>
<dbReference type="Gene3D" id="3.40.50.620">
    <property type="entry name" value="HUPs"/>
    <property type="match status" value="1"/>
</dbReference>
<feature type="domain" description="Lysidine-tRNA(Ile) synthetase C-terminal" evidence="9">
    <location>
        <begin position="387"/>
        <end position="461"/>
    </location>
</feature>
<evidence type="ECO:0000256" key="3">
    <source>
        <dbReference type="ARBA" id="ARBA00022598"/>
    </source>
</evidence>
<dbReference type="NCBIfam" id="TIGR02433">
    <property type="entry name" value="lysidine_TilS_C"/>
    <property type="match status" value="1"/>
</dbReference>
<dbReference type="SUPFAM" id="SSF52402">
    <property type="entry name" value="Adenine nucleotide alpha hydrolases-like"/>
    <property type="match status" value="1"/>
</dbReference>
<keyword evidence="3 8" id="KW-0436">Ligase</keyword>
<dbReference type="InterPro" id="IPR014729">
    <property type="entry name" value="Rossmann-like_a/b/a_fold"/>
</dbReference>
<keyword evidence="2 8" id="KW-0963">Cytoplasm</keyword>